<sequence length="180" mass="21183">MAFKNDISVIGKYKSFAPTKIKNTISIEADKRFRLMQLVNDETIFTGKYWTTNSVALAWYQGHLHLFQWRGNLGWFPLTQIGEEQENGAMLYYFALGNNHEIWNTHDDLPFKMHFFMRSLEWTEHEQRVIDQVVSQNADVQLNIEADKGKLHPTIHNGHIVVVMSYAEFTLRSDQEWMML</sequence>
<dbReference type="Proteomes" id="UP000683417">
    <property type="component" value="Unassembled WGS sequence"/>
</dbReference>
<organism evidence="1 2">
    <name type="scientific">Blumeria graminis f. sp. triticale</name>
    <dbReference type="NCBI Taxonomy" id="1689686"/>
    <lineage>
        <taxon>Eukaryota</taxon>
        <taxon>Fungi</taxon>
        <taxon>Dikarya</taxon>
        <taxon>Ascomycota</taxon>
        <taxon>Pezizomycotina</taxon>
        <taxon>Leotiomycetes</taxon>
        <taxon>Erysiphales</taxon>
        <taxon>Erysiphaceae</taxon>
        <taxon>Blumeria</taxon>
    </lineage>
</organism>
<gene>
    <name evidence="1" type="ORF">BGTH12_LOCUS4132</name>
</gene>
<protein>
    <submittedName>
        <fullName evidence="1">BgTH12-05364</fullName>
    </submittedName>
</protein>
<proteinExistence type="predicted"/>
<name>A0A9W4D275_BLUGR</name>
<accession>A0A9W4D275</accession>
<reference evidence="1" key="1">
    <citation type="submission" date="2020-10" db="EMBL/GenBank/DDBJ databases">
        <authorList>
            <person name="Muller C M."/>
        </authorList>
    </citation>
    <scope>NUCLEOTIDE SEQUENCE</scope>
    <source>
        <strain evidence="1">THUN-12</strain>
    </source>
</reference>
<comment type="caution">
    <text evidence="1">The sequence shown here is derived from an EMBL/GenBank/DDBJ whole genome shotgun (WGS) entry which is preliminary data.</text>
</comment>
<dbReference type="EMBL" id="CAJHIT010000006">
    <property type="protein sequence ID" value="CAD6502774.1"/>
    <property type="molecule type" value="Genomic_DNA"/>
</dbReference>
<evidence type="ECO:0000313" key="2">
    <source>
        <dbReference type="Proteomes" id="UP000683417"/>
    </source>
</evidence>
<evidence type="ECO:0000313" key="1">
    <source>
        <dbReference type="EMBL" id="CAD6502774.1"/>
    </source>
</evidence>
<dbReference type="AlphaFoldDB" id="A0A9W4D275"/>